<gene>
    <name evidence="2" type="ORF">FD09_GL002217</name>
</gene>
<feature type="transmembrane region" description="Helical" evidence="1">
    <location>
        <begin position="6"/>
        <end position="25"/>
    </location>
</feature>
<name>A0A0R1N7C8_9LACO</name>
<dbReference type="PATRIC" id="fig|1423792.3.peg.2257"/>
<dbReference type="AlphaFoldDB" id="A0A0R1N7C8"/>
<evidence type="ECO:0000313" key="3">
    <source>
        <dbReference type="Proteomes" id="UP000051330"/>
    </source>
</evidence>
<keyword evidence="3" id="KW-1185">Reference proteome</keyword>
<protein>
    <submittedName>
        <fullName evidence="2">Uncharacterized protein</fullName>
    </submittedName>
</protein>
<keyword evidence="1" id="KW-0812">Transmembrane</keyword>
<comment type="caution">
    <text evidence="2">The sequence shown here is derived from an EMBL/GenBank/DDBJ whole genome shotgun (WGS) entry which is preliminary data.</text>
</comment>
<evidence type="ECO:0000313" key="2">
    <source>
        <dbReference type="EMBL" id="KRL13386.1"/>
    </source>
</evidence>
<reference evidence="2 3" key="1">
    <citation type="journal article" date="2015" name="Genome Announc.">
        <title>Expanding the biotechnology potential of lactobacilli through comparative genomics of 213 strains and associated genera.</title>
        <authorList>
            <person name="Sun Z."/>
            <person name="Harris H.M."/>
            <person name="McCann A."/>
            <person name="Guo C."/>
            <person name="Argimon S."/>
            <person name="Zhang W."/>
            <person name="Yang X."/>
            <person name="Jeffery I.B."/>
            <person name="Cooney J.C."/>
            <person name="Kagawa T.F."/>
            <person name="Liu W."/>
            <person name="Song Y."/>
            <person name="Salvetti E."/>
            <person name="Wrobel A."/>
            <person name="Rasinkangas P."/>
            <person name="Parkhill J."/>
            <person name="Rea M.C."/>
            <person name="O'Sullivan O."/>
            <person name="Ritari J."/>
            <person name="Douillard F.P."/>
            <person name="Paul Ross R."/>
            <person name="Yang R."/>
            <person name="Briner A.E."/>
            <person name="Felis G.E."/>
            <person name="de Vos W.M."/>
            <person name="Barrangou R."/>
            <person name="Klaenhammer T.R."/>
            <person name="Caufield P.W."/>
            <person name="Cui Y."/>
            <person name="Zhang H."/>
            <person name="O'Toole P.W."/>
        </authorList>
    </citation>
    <scope>NUCLEOTIDE SEQUENCE [LARGE SCALE GENOMIC DNA]</scope>
    <source>
        <strain evidence="2 3">DSM 12744</strain>
    </source>
</reference>
<keyword evidence="1" id="KW-1133">Transmembrane helix</keyword>
<accession>A0A0R1N7C8</accession>
<proteinExistence type="predicted"/>
<dbReference type="Proteomes" id="UP000051330">
    <property type="component" value="Unassembled WGS sequence"/>
</dbReference>
<organism evidence="2 3">
    <name type="scientific">Schleiferilactobacillus perolens DSM 12744</name>
    <dbReference type="NCBI Taxonomy" id="1423792"/>
    <lineage>
        <taxon>Bacteria</taxon>
        <taxon>Bacillati</taxon>
        <taxon>Bacillota</taxon>
        <taxon>Bacilli</taxon>
        <taxon>Lactobacillales</taxon>
        <taxon>Lactobacillaceae</taxon>
        <taxon>Schleiferilactobacillus</taxon>
    </lineage>
</organism>
<sequence length="50" mass="5922">MDQFVRTELIIGGGFVVLFNGYVLYRTVTGKNREYNKRLAEKKNQRNKKK</sequence>
<keyword evidence="1" id="KW-0472">Membrane</keyword>
<evidence type="ECO:0000256" key="1">
    <source>
        <dbReference type="SAM" id="Phobius"/>
    </source>
</evidence>
<dbReference type="EMBL" id="AZEC01000004">
    <property type="protein sequence ID" value="KRL13386.1"/>
    <property type="molecule type" value="Genomic_DNA"/>
</dbReference>